<keyword evidence="3" id="KW-1185">Reference proteome</keyword>
<name>A0A0C9W5M1_9AGAM</name>
<accession>A0A0C9W5M1</accession>
<evidence type="ECO:0000256" key="1">
    <source>
        <dbReference type="SAM" id="SignalP"/>
    </source>
</evidence>
<dbReference type="AlphaFoldDB" id="A0A0C9W5M1"/>
<sequence>MLFSTALHRITLCPSQAVSLCPCCPCPGSVRLDAAWYIHAAAVHVSYLRSWVYVGTFKGARYTFRGELSNDRSQTINEIFTSNLHTKRVWLVANTPCGARRKGQLSGHTLNETHISLDVVPI</sequence>
<organism evidence="2 3">
    <name type="scientific">Hydnomerulius pinastri MD-312</name>
    <dbReference type="NCBI Taxonomy" id="994086"/>
    <lineage>
        <taxon>Eukaryota</taxon>
        <taxon>Fungi</taxon>
        <taxon>Dikarya</taxon>
        <taxon>Basidiomycota</taxon>
        <taxon>Agaricomycotina</taxon>
        <taxon>Agaricomycetes</taxon>
        <taxon>Agaricomycetidae</taxon>
        <taxon>Boletales</taxon>
        <taxon>Boletales incertae sedis</taxon>
        <taxon>Leucogyrophana</taxon>
    </lineage>
</organism>
<evidence type="ECO:0000313" key="3">
    <source>
        <dbReference type="Proteomes" id="UP000053820"/>
    </source>
</evidence>
<feature type="chain" id="PRO_5002222131" evidence="1">
    <location>
        <begin position="18"/>
        <end position="122"/>
    </location>
</feature>
<keyword evidence="1" id="KW-0732">Signal</keyword>
<dbReference type="HOGENOM" id="CLU_2027040_0_0_1"/>
<protein>
    <submittedName>
        <fullName evidence="2">Uncharacterized protein</fullName>
    </submittedName>
</protein>
<gene>
    <name evidence="2" type="ORF">HYDPIDRAFT_115207</name>
</gene>
<feature type="signal peptide" evidence="1">
    <location>
        <begin position="1"/>
        <end position="17"/>
    </location>
</feature>
<dbReference type="Proteomes" id="UP000053820">
    <property type="component" value="Unassembled WGS sequence"/>
</dbReference>
<evidence type="ECO:0000313" key="2">
    <source>
        <dbReference type="EMBL" id="KIJ62033.1"/>
    </source>
</evidence>
<reference evidence="2 3" key="1">
    <citation type="submission" date="2014-04" db="EMBL/GenBank/DDBJ databases">
        <title>Evolutionary Origins and Diversification of the Mycorrhizal Mutualists.</title>
        <authorList>
            <consortium name="DOE Joint Genome Institute"/>
            <consortium name="Mycorrhizal Genomics Consortium"/>
            <person name="Kohler A."/>
            <person name="Kuo A."/>
            <person name="Nagy L.G."/>
            <person name="Floudas D."/>
            <person name="Copeland A."/>
            <person name="Barry K.W."/>
            <person name="Cichocki N."/>
            <person name="Veneault-Fourrey C."/>
            <person name="LaButti K."/>
            <person name="Lindquist E.A."/>
            <person name="Lipzen A."/>
            <person name="Lundell T."/>
            <person name="Morin E."/>
            <person name="Murat C."/>
            <person name="Riley R."/>
            <person name="Ohm R."/>
            <person name="Sun H."/>
            <person name="Tunlid A."/>
            <person name="Henrissat B."/>
            <person name="Grigoriev I.V."/>
            <person name="Hibbett D.S."/>
            <person name="Martin F."/>
        </authorList>
    </citation>
    <scope>NUCLEOTIDE SEQUENCE [LARGE SCALE GENOMIC DNA]</scope>
    <source>
        <strain evidence="2 3">MD-312</strain>
    </source>
</reference>
<dbReference type="EMBL" id="KN839858">
    <property type="protein sequence ID" value="KIJ62033.1"/>
    <property type="molecule type" value="Genomic_DNA"/>
</dbReference>
<proteinExistence type="predicted"/>